<gene>
    <name evidence="3" type="ORF">D9V29_08085</name>
</gene>
<dbReference type="InterPro" id="IPR003029">
    <property type="entry name" value="S1_domain"/>
</dbReference>
<dbReference type="AlphaFoldDB" id="A0A3L6ZW44"/>
<feature type="domain" description="S1 motif" evidence="2">
    <location>
        <begin position="372"/>
        <end position="445"/>
    </location>
</feature>
<keyword evidence="4" id="KW-1185">Reference proteome</keyword>
<evidence type="ECO:0000313" key="4">
    <source>
        <dbReference type="Proteomes" id="UP000270299"/>
    </source>
</evidence>
<name>A0A3L6ZW44_9MICO</name>
<proteinExistence type="predicted"/>
<organism evidence="3 4">
    <name type="scientific">Mycetocola manganoxydans</name>
    <dbReference type="NCBI Taxonomy" id="699879"/>
    <lineage>
        <taxon>Bacteria</taxon>
        <taxon>Bacillati</taxon>
        <taxon>Actinomycetota</taxon>
        <taxon>Actinomycetes</taxon>
        <taxon>Micrococcales</taxon>
        <taxon>Microbacteriaceae</taxon>
        <taxon>Mycetocola</taxon>
    </lineage>
</organism>
<feature type="region of interest" description="Disordered" evidence="1">
    <location>
        <begin position="316"/>
        <end position="347"/>
    </location>
</feature>
<reference evidence="3 4" key="1">
    <citation type="submission" date="2018-10" db="EMBL/GenBank/DDBJ databases">
        <authorList>
            <person name="Li J."/>
        </authorList>
    </citation>
    <scope>NUCLEOTIDE SEQUENCE [LARGE SCALE GENOMIC DNA]</scope>
    <source>
        <strain evidence="3 4">CCTCC AB209002</strain>
    </source>
</reference>
<sequence>MTDPPSPANEHPLSPGAVVAGYRLVRRISLDTGTAGWLAKTIDGNETVSISLHRETDAVTRRVRAHAALRSPHVLALRDLASDGDGCIVLVCERTEWTLAALLAARVRLAAGEAVTILAPLVSGLSALREAGFVHGHLTAATVLFSPDGRPVIGGLEFLREREVETTSIVLSDVRALAALISLVGEAVDEPARDGFLDVRSWLIESLSDDEEPAGLLGQLECRLFALAEGLPVVLGADRKAPQIDGDARAPFSVTSARRAAGALPTTARILAAMLRSGIGGWAARAVRGRALAACVGIVVLTGSLMAGLTLVPEASPAAPAPRRSVPSSSPPLVTPPSPRASVPGNAEPALVGDDVVAATAALLARRADCLGGGSTGCVPGYAEGGSALADADSHRAAEAGVDGLLIAEETRKRIEQLQAYGDAVLLRVLGADEKRQPVLVLTVRTDTGWRLRDVFEPD</sequence>
<dbReference type="SUPFAM" id="SSF56112">
    <property type="entry name" value="Protein kinase-like (PK-like)"/>
    <property type="match status" value="1"/>
</dbReference>
<dbReference type="OrthoDB" id="5125808at2"/>
<dbReference type="Gene3D" id="1.10.510.10">
    <property type="entry name" value="Transferase(Phosphotransferase) domain 1"/>
    <property type="match status" value="1"/>
</dbReference>
<dbReference type="EMBL" id="RCUV01000007">
    <property type="protein sequence ID" value="RLP71791.1"/>
    <property type="molecule type" value="Genomic_DNA"/>
</dbReference>
<dbReference type="Proteomes" id="UP000270299">
    <property type="component" value="Unassembled WGS sequence"/>
</dbReference>
<protein>
    <recommendedName>
        <fullName evidence="2">S1 motif domain-containing protein</fullName>
    </recommendedName>
</protein>
<evidence type="ECO:0000256" key="1">
    <source>
        <dbReference type="SAM" id="MobiDB-lite"/>
    </source>
</evidence>
<comment type="caution">
    <text evidence="3">The sequence shown here is derived from an EMBL/GenBank/DDBJ whole genome shotgun (WGS) entry which is preliminary data.</text>
</comment>
<dbReference type="GO" id="GO:0003676">
    <property type="term" value="F:nucleic acid binding"/>
    <property type="evidence" value="ECO:0007669"/>
    <property type="project" value="InterPro"/>
</dbReference>
<dbReference type="PROSITE" id="PS50126">
    <property type="entry name" value="S1"/>
    <property type="match status" value="1"/>
</dbReference>
<evidence type="ECO:0000313" key="3">
    <source>
        <dbReference type="EMBL" id="RLP71791.1"/>
    </source>
</evidence>
<dbReference type="RefSeq" id="WP_121672808.1">
    <property type="nucleotide sequence ID" value="NZ_BMXM01000001.1"/>
</dbReference>
<feature type="compositionally biased region" description="Low complexity" evidence="1">
    <location>
        <begin position="316"/>
        <end position="328"/>
    </location>
</feature>
<evidence type="ECO:0000259" key="2">
    <source>
        <dbReference type="PROSITE" id="PS50126"/>
    </source>
</evidence>
<feature type="compositionally biased region" description="Pro residues" evidence="1">
    <location>
        <begin position="329"/>
        <end position="339"/>
    </location>
</feature>
<dbReference type="InterPro" id="IPR011009">
    <property type="entry name" value="Kinase-like_dom_sf"/>
</dbReference>
<accession>A0A3L6ZW44</accession>